<proteinExistence type="predicted"/>
<accession>A0ABT3BP96</accession>
<evidence type="ECO:0008006" key="3">
    <source>
        <dbReference type="Google" id="ProtNLM"/>
    </source>
</evidence>
<sequence>MILRGIKGNGFVQLPNFVYNVLVASKNAAVVPLVIQLYKRQTLSSKNRNFWENDDECFFIYKQTDLTDDLGVDERTIRAGYKVLKELRIIDVVPQGLGRPAKLYFNSSETVYEAIVNNNELMNIIKEHEAKDTNDFMNHLYNEVFNQQY</sequence>
<organism evidence="1 2">
    <name type="scientific">Ureaplasma zalophigenitalium</name>
    <dbReference type="NCBI Taxonomy" id="907723"/>
    <lineage>
        <taxon>Bacteria</taxon>
        <taxon>Bacillati</taxon>
        <taxon>Mycoplasmatota</taxon>
        <taxon>Mycoplasmoidales</taxon>
        <taxon>Mycoplasmoidaceae</taxon>
        <taxon>Ureaplasma</taxon>
    </lineage>
</organism>
<dbReference type="RefSeq" id="WP_263817855.1">
    <property type="nucleotide sequence ID" value="NZ_JAOXHJ010000003.1"/>
</dbReference>
<dbReference type="Proteomes" id="UP001207252">
    <property type="component" value="Unassembled WGS sequence"/>
</dbReference>
<gene>
    <name evidence="1" type="ORF">OF365_01560</name>
</gene>
<keyword evidence="2" id="KW-1185">Reference proteome</keyword>
<dbReference type="EMBL" id="JAOXHJ010000003">
    <property type="protein sequence ID" value="MCV3754051.1"/>
    <property type="molecule type" value="Genomic_DNA"/>
</dbReference>
<evidence type="ECO:0000313" key="1">
    <source>
        <dbReference type="EMBL" id="MCV3754051.1"/>
    </source>
</evidence>
<name>A0ABT3BP96_9BACT</name>
<comment type="caution">
    <text evidence="1">The sequence shown here is derived from an EMBL/GenBank/DDBJ whole genome shotgun (WGS) entry which is preliminary data.</text>
</comment>
<protein>
    <recommendedName>
        <fullName evidence="3">Replication initiator A N-terminal domain-containing protein</fullName>
    </recommendedName>
</protein>
<evidence type="ECO:0000313" key="2">
    <source>
        <dbReference type="Proteomes" id="UP001207252"/>
    </source>
</evidence>
<reference evidence="1 2" key="1">
    <citation type="journal article" date="2020" name="Int. J. Syst. Evol. Microbiol.">
        <title>Ureaplasma miroungigenitalium sp. nov. isolated from northern elephant seals (Mirounga angustirostris) and Ureaplasma zalophigenitalium sp. nov. isolated from California sea lions (Zalophus californianus).</title>
        <authorList>
            <person name="Volokhov D.V."/>
            <person name="Gulland F.M."/>
            <person name="Gao Y."/>
            <person name="Chizhikov V.E."/>
        </authorList>
    </citation>
    <scope>NUCLEOTIDE SEQUENCE [LARGE SCALE GENOMIC DNA]</scope>
    <source>
        <strain evidence="1 2">CSL7644-GEN</strain>
    </source>
</reference>